<evidence type="ECO:0000313" key="1">
    <source>
        <dbReference type="EMBL" id="QDV09736.1"/>
    </source>
</evidence>
<gene>
    <name evidence="1" type="ORF">Poly30_52950</name>
</gene>
<reference evidence="1 2" key="1">
    <citation type="submission" date="2019-02" db="EMBL/GenBank/DDBJ databases">
        <title>Deep-cultivation of Planctomycetes and their phenomic and genomic characterization uncovers novel biology.</title>
        <authorList>
            <person name="Wiegand S."/>
            <person name="Jogler M."/>
            <person name="Boedeker C."/>
            <person name="Pinto D."/>
            <person name="Vollmers J."/>
            <person name="Rivas-Marin E."/>
            <person name="Kohn T."/>
            <person name="Peeters S.H."/>
            <person name="Heuer A."/>
            <person name="Rast P."/>
            <person name="Oberbeckmann S."/>
            <person name="Bunk B."/>
            <person name="Jeske O."/>
            <person name="Meyerdierks A."/>
            <person name="Storesund J.E."/>
            <person name="Kallscheuer N."/>
            <person name="Luecker S."/>
            <person name="Lage O.M."/>
            <person name="Pohl T."/>
            <person name="Merkel B.J."/>
            <person name="Hornburger P."/>
            <person name="Mueller R.-W."/>
            <person name="Bruemmer F."/>
            <person name="Labrenz M."/>
            <person name="Spormann A.M."/>
            <person name="Op den Camp H."/>
            <person name="Overmann J."/>
            <person name="Amann R."/>
            <person name="Jetten M.S.M."/>
            <person name="Mascher T."/>
            <person name="Medema M.H."/>
            <person name="Devos D.P."/>
            <person name="Kaster A.-K."/>
            <person name="Ovreas L."/>
            <person name="Rohde M."/>
            <person name="Galperin M.Y."/>
            <person name="Jogler C."/>
        </authorList>
    </citation>
    <scope>NUCLEOTIDE SEQUENCE [LARGE SCALE GENOMIC DNA]</scope>
    <source>
        <strain evidence="1 2">Poly30</strain>
    </source>
</reference>
<dbReference type="AlphaFoldDB" id="A0A518F070"/>
<dbReference type="EMBL" id="CP036434">
    <property type="protein sequence ID" value="QDV09736.1"/>
    <property type="molecule type" value="Genomic_DNA"/>
</dbReference>
<name>A0A518F070_9BACT</name>
<keyword evidence="2" id="KW-1185">Reference proteome</keyword>
<accession>A0A518F070</accession>
<dbReference type="RefSeq" id="WP_145204614.1">
    <property type="nucleotide sequence ID" value="NZ_CP036434.1"/>
</dbReference>
<evidence type="ECO:0000313" key="2">
    <source>
        <dbReference type="Proteomes" id="UP000320390"/>
    </source>
</evidence>
<organism evidence="1 2">
    <name type="scientific">Saltatorellus ferox</name>
    <dbReference type="NCBI Taxonomy" id="2528018"/>
    <lineage>
        <taxon>Bacteria</taxon>
        <taxon>Pseudomonadati</taxon>
        <taxon>Planctomycetota</taxon>
        <taxon>Planctomycetia</taxon>
        <taxon>Planctomycetia incertae sedis</taxon>
        <taxon>Saltatorellus</taxon>
    </lineage>
</organism>
<protein>
    <submittedName>
        <fullName evidence="1">Uncharacterized protein</fullName>
    </submittedName>
</protein>
<dbReference type="Proteomes" id="UP000320390">
    <property type="component" value="Chromosome"/>
</dbReference>
<dbReference type="OrthoDB" id="194173at2"/>
<proteinExistence type="predicted"/>
<sequence length="96" mass="11286">MSRQTRNLYQWKTRAEDGTKREVEAQLFGGKWEFQSRPSSRRASEDAEWTVHAKPSLEDLQELESMIFNKYQRKHVSFDQLEGVRKLIADWTPGVG</sequence>